<evidence type="ECO:0000313" key="1">
    <source>
        <dbReference type="EMBL" id="RLP72451.1"/>
    </source>
</evidence>
<gene>
    <name evidence="1" type="ORF">D9V29_04720</name>
</gene>
<protein>
    <submittedName>
        <fullName evidence="1">Uncharacterized protein</fullName>
    </submittedName>
</protein>
<sequence length="189" mass="20788">MKLLVDCRWVTDDPDDQLSRMSRGIVHALAERRSFVMIVGPSTALDLLPSLPWELLGSPYSPAELLAGRKLSSIGADVVFTPVPGLMGTGRRFRLVMAGGTPAVDDSAGPLSRIRTWPWRFRYTRSWMMRSADLIVGVSRAQQRTLLGDSATDQPVITLHTEDAASVSPEVWRESAAQLDSAIEQLARD</sequence>
<dbReference type="OrthoDB" id="9801609at2"/>
<accession>A0A3L6ZY81</accession>
<reference evidence="1 2" key="1">
    <citation type="submission" date="2018-10" db="EMBL/GenBank/DDBJ databases">
        <authorList>
            <person name="Li J."/>
        </authorList>
    </citation>
    <scope>NUCLEOTIDE SEQUENCE [LARGE SCALE GENOMIC DNA]</scope>
    <source>
        <strain evidence="1 2">CCTCC AB209002</strain>
    </source>
</reference>
<organism evidence="1 2">
    <name type="scientific">Mycetocola manganoxydans</name>
    <dbReference type="NCBI Taxonomy" id="699879"/>
    <lineage>
        <taxon>Bacteria</taxon>
        <taxon>Bacillati</taxon>
        <taxon>Actinomycetota</taxon>
        <taxon>Actinomycetes</taxon>
        <taxon>Micrococcales</taxon>
        <taxon>Microbacteriaceae</taxon>
        <taxon>Mycetocola</taxon>
    </lineage>
</organism>
<dbReference type="EMBL" id="RCUV01000005">
    <property type="protein sequence ID" value="RLP72451.1"/>
    <property type="molecule type" value="Genomic_DNA"/>
</dbReference>
<evidence type="ECO:0000313" key="2">
    <source>
        <dbReference type="Proteomes" id="UP000270299"/>
    </source>
</evidence>
<proteinExistence type="predicted"/>
<dbReference type="AlphaFoldDB" id="A0A3L6ZY81"/>
<dbReference type="RefSeq" id="WP_121672172.1">
    <property type="nucleotide sequence ID" value="NZ_BMXM01000001.1"/>
</dbReference>
<dbReference type="Proteomes" id="UP000270299">
    <property type="component" value="Unassembled WGS sequence"/>
</dbReference>
<keyword evidence="2" id="KW-1185">Reference proteome</keyword>
<comment type="caution">
    <text evidence="1">The sequence shown here is derived from an EMBL/GenBank/DDBJ whole genome shotgun (WGS) entry which is preliminary data.</text>
</comment>
<name>A0A3L6ZY81_9MICO</name>